<dbReference type="KEGG" id="pfp:PFL1_05606"/>
<dbReference type="AlphaFoldDB" id="A0A061H8R5"/>
<accession>A0A061H8R5</accession>
<dbReference type="Proteomes" id="UP000053664">
    <property type="component" value="Unassembled WGS sequence"/>
</dbReference>
<dbReference type="SUPFAM" id="SSF54427">
    <property type="entry name" value="NTF2-like"/>
    <property type="match status" value="1"/>
</dbReference>
<evidence type="ECO:0008006" key="4">
    <source>
        <dbReference type="Google" id="ProtNLM"/>
    </source>
</evidence>
<gene>
    <name evidence="2" type="ORF">PFL1_05606</name>
</gene>
<protein>
    <recommendedName>
        <fullName evidence="4">SnoaL-like domain-containing protein</fullName>
    </recommendedName>
</protein>
<dbReference type="eggNOG" id="ENOG502S8KX">
    <property type="taxonomic scope" value="Eukaryota"/>
</dbReference>
<dbReference type="RefSeq" id="XP_007881332.1">
    <property type="nucleotide sequence ID" value="XM_007883141.1"/>
</dbReference>
<dbReference type="PANTHER" id="PTHR34213:SF2">
    <property type="entry name" value="NUCLEAR TRANSPORT FACTOR 2 (NTF2) FAMILY PROTEIN"/>
    <property type="match status" value="1"/>
</dbReference>
<feature type="signal peptide" evidence="1">
    <location>
        <begin position="1"/>
        <end position="26"/>
    </location>
</feature>
<dbReference type="EMBL" id="KE361642">
    <property type="protein sequence ID" value="EPQ26971.1"/>
    <property type="molecule type" value="Genomic_DNA"/>
</dbReference>
<dbReference type="OrthoDB" id="2400485at2759"/>
<dbReference type="GeneID" id="19319695"/>
<dbReference type="HOGENOM" id="CLU_092849_0_0_1"/>
<dbReference type="PANTHER" id="PTHR34213">
    <property type="entry name" value="NUCLEAR TRANSPORT FACTOR 2 (NTF2) FAMILY PROTEIN"/>
    <property type="match status" value="1"/>
</dbReference>
<proteinExistence type="predicted"/>
<feature type="chain" id="PRO_5001599552" description="SnoaL-like domain-containing protein" evidence="1">
    <location>
        <begin position="27"/>
        <end position="225"/>
    </location>
</feature>
<evidence type="ECO:0000313" key="2">
    <source>
        <dbReference type="EMBL" id="EPQ26971.1"/>
    </source>
</evidence>
<organism evidence="2 3">
    <name type="scientific">Pseudozyma flocculosa PF-1</name>
    <dbReference type="NCBI Taxonomy" id="1277687"/>
    <lineage>
        <taxon>Eukaryota</taxon>
        <taxon>Fungi</taxon>
        <taxon>Dikarya</taxon>
        <taxon>Basidiomycota</taxon>
        <taxon>Ustilaginomycotina</taxon>
        <taxon>Ustilaginomycetes</taxon>
        <taxon>Ustilaginales</taxon>
        <taxon>Ustilaginaceae</taxon>
        <taxon>Pseudozyma</taxon>
    </lineage>
</organism>
<reference evidence="2 3" key="1">
    <citation type="journal article" date="2013" name="Plant Cell">
        <title>The transition from a phytopathogenic smut ancestor to an anamorphic biocontrol agent deciphered by comparative whole-genome analysis.</title>
        <authorList>
            <person name="Lefebvre F."/>
            <person name="Joly D.L."/>
            <person name="Labbe C."/>
            <person name="Teichmann B."/>
            <person name="Linning R."/>
            <person name="Belzile F."/>
            <person name="Bakkeren G."/>
            <person name="Belanger R.R."/>
        </authorList>
    </citation>
    <scope>NUCLEOTIDE SEQUENCE [LARGE SCALE GENOMIC DNA]</scope>
    <source>
        <strain evidence="2 3">PF-1</strain>
    </source>
</reference>
<evidence type="ECO:0000313" key="3">
    <source>
        <dbReference type="Proteomes" id="UP000053664"/>
    </source>
</evidence>
<sequence>MHLLPSSRLTLLAISAPLLLSRSAIAASPQAAFRMSSSSPSSAATTLNLPAQDPQFEAQLGGAGANLDQRTERLVADSVSLFSAKPSPEIFARSWNKDAIFADPIAYAEGARQYMAQWYGMPAAFSASELLKWRLVKSDADEVQYVQRQRYKIKLIGVEKEITSTVALQLDHEGKIKRFEDRWDHKPLPSGSIAMGLRKLNAVTVPLVVGVPKESKQVFEPKKEL</sequence>
<dbReference type="InterPro" id="IPR032710">
    <property type="entry name" value="NTF2-like_dom_sf"/>
</dbReference>
<name>A0A061H8R5_9BASI</name>
<keyword evidence="1" id="KW-0732">Signal</keyword>
<evidence type="ECO:0000256" key="1">
    <source>
        <dbReference type="SAM" id="SignalP"/>
    </source>
</evidence>